<evidence type="ECO:0000259" key="2">
    <source>
        <dbReference type="Pfam" id="PF02775"/>
    </source>
</evidence>
<dbReference type="GO" id="GO:0030976">
    <property type="term" value="F:thiamine pyrophosphate binding"/>
    <property type="evidence" value="ECO:0007669"/>
    <property type="project" value="InterPro"/>
</dbReference>
<evidence type="ECO:0000313" key="4">
    <source>
        <dbReference type="Proteomes" id="UP000264208"/>
    </source>
</evidence>
<protein>
    <submittedName>
        <fullName evidence="3">Pyruvate/2-ketoisovalerate oxidoreductase beta subunit</fullName>
    </submittedName>
</protein>
<dbReference type="GO" id="GO:0045333">
    <property type="term" value="P:cellular respiration"/>
    <property type="evidence" value="ECO:0007669"/>
    <property type="project" value="UniProtKB-ARBA"/>
</dbReference>
<dbReference type="Proteomes" id="UP000264208">
    <property type="component" value="Chromosome"/>
</dbReference>
<dbReference type="GeneID" id="41279514"/>
<gene>
    <name evidence="3" type="ORF">MMKA1_11030</name>
</gene>
<dbReference type="RefSeq" id="WP_018153335.1">
    <property type="nucleotide sequence ID" value="NZ_AP011526.1"/>
</dbReference>
<keyword evidence="3" id="KW-0670">Pyruvate</keyword>
<dbReference type="SUPFAM" id="SSF52518">
    <property type="entry name" value="Thiamin diphosphate-binding fold (THDP-binding)"/>
    <property type="match status" value="1"/>
</dbReference>
<sequence>MEQHFALKYLRKDRLPHMFCSGCGIGTIINCACKAFDDLNIDMDNTIMTSGIGCSSRIPGYFNCDSLHTTHGRPIAFATGVKSYNPDLNVITFTGDGDCAAIGGNHFIHACRRNIDITIICVNNHIYGMTGGQVSPTTPTGKRATTSPYGNPERPFDLCKLAEAAGASYVARWTTSHPFQLSKSIKKGIETKGLAFIEVMSQCYTYYGRMNNIKSNTELMKLIKSNTIHINKVKKLSKDGKEALDGKLVIGEFVDKKQPEFTDELYKIIKNECLIEYPSISKASKED</sequence>
<reference evidence="3 4" key="1">
    <citation type="submission" date="2009-06" db="EMBL/GenBank/DDBJ databases">
        <title>Molecular Evidence for Microbiologically Influenced Corrosion from genome of Methanogen.</title>
        <authorList>
            <person name="Ito N."/>
            <person name="Tsurumaru H."/>
            <person name="Shimizu A."/>
            <person name="Harada T."/>
            <person name="Hosoyama A."/>
            <person name="Horikawa H."/>
            <person name="Wakai S."/>
            <person name="Sasaki K."/>
            <person name="Nishijima K."/>
            <person name="Ataku H."/>
            <person name="Yamazaki J."/>
            <person name="Mise M."/>
            <person name="Yamazaki S."/>
            <person name="Tanikawa S."/>
            <person name="Harayama S."/>
            <person name="Fujita N."/>
        </authorList>
    </citation>
    <scope>NUCLEOTIDE SEQUENCE [LARGE SCALE GENOMIC DNA]</scope>
    <source>
        <strain evidence="4">KA1 ( NBRC 102054)</strain>
    </source>
</reference>
<feature type="domain" description="Thiamine pyrophosphate enzyme TPP-binding" evidence="2">
    <location>
        <begin position="52"/>
        <end position="199"/>
    </location>
</feature>
<organism evidence="3 4">
    <name type="scientific">Methanococcus maripaludis KA1</name>
    <dbReference type="NCBI Taxonomy" id="637914"/>
    <lineage>
        <taxon>Archaea</taxon>
        <taxon>Methanobacteriati</taxon>
        <taxon>Methanobacteriota</taxon>
        <taxon>Methanomada group</taxon>
        <taxon>Methanococci</taxon>
        <taxon>Methanococcales</taxon>
        <taxon>Methanococcaceae</taxon>
        <taxon>Methanococcus</taxon>
    </lineage>
</organism>
<dbReference type="InterPro" id="IPR011766">
    <property type="entry name" value="TPP_enzyme_TPP-bd"/>
</dbReference>
<dbReference type="InterPro" id="IPR029061">
    <property type="entry name" value="THDP-binding"/>
</dbReference>
<dbReference type="GO" id="GO:0016625">
    <property type="term" value="F:oxidoreductase activity, acting on the aldehyde or oxo group of donors, iron-sulfur protein as acceptor"/>
    <property type="evidence" value="ECO:0007669"/>
    <property type="project" value="UniProtKB-ARBA"/>
</dbReference>
<dbReference type="GO" id="GO:0006082">
    <property type="term" value="P:organic acid metabolic process"/>
    <property type="evidence" value="ECO:0007669"/>
    <property type="project" value="UniProtKB-ARBA"/>
</dbReference>
<dbReference type="KEGG" id="mmak:MMKA1_11030"/>
<dbReference type="CDD" id="cd03375">
    <property type="entry name" value="TPP_OGFOR"/>
    <property type="match status" value="1"/>
</dbReference>
<dbReference type="PANTHER" id="PTHR48084:SF1">
    <property type="entry name" value="2-OXOGLUTARATE SYNTHASE SUBUNIT KORB"/>
    <property type="match status" value="1"/>
</dbReference>
<evidence type="ECO:0000256" key="1">
    <source>
        <dbReference type="ARBA" id="ARBA00023002"/>
    </source>
</evidence>
<dbReference type="Pfam" id="PF02775">
    <property type="entry name" value="TPP_enzyme_C"/>
    <property type="match status" value="1"/>
</dbReference>
<evidence type="ECO:0000313" key="3">
    <source>
        <dbReference type="EMBL" id="BAP61220.1"/>
    </source>
</evidence>
<dbReference type="Gene3D" id="3.40.50.970">
    <property type="match status" value="1"/>
</dbReference>
<name>A0A2Z5PEL3_METMI</name>
<keyword evidence="1" id="KW-0560">Oxidoreductase</keyword>
<dbReference type="InterPro" id="IPR051457">
    <property type="entry name" value="2-oxoacid:Fd_oxidoreductase"/>
</dbReference>
<dbReference type="EMBL" id="AP011526">
    <property type="protein sequence ID" value="BAP61220.1"/>
    <property type="molecule type" value="Genomic_DNA"/>
</dbReference>
<proteinExistence type="predicted"/>
<dbReference type="AlphaFoldDB" id="A0A2Z5PEL3"/>
<dbReference type="GO" id="GO:0044272">
    <property type="term" value="P:sulfur compound biosynthetic process"/>
    <property type="evidence" value="ECO:0007669"/>
    <property type="project" value="UniProtKB-ARBA"/>
</dbReference>
<accession>A0A2Z5PEL3</accession>
<dbReference type="PANTHER" id="PTHR48084">
    <property type="entry name" value="2-OXOGLUTARATE OXIDOREDUCTASE SUBUNIT KORB-RELATED"/>
    <property type="match status" value="1"/>
</dbReference>